<dbReference type="InterPro" id="IPR046341">
    <property type="entry name" value="SET_dom_sf"/>
</dbReference>
<evidence type="ECO:0000256" key="2">
    <source>
        <dbReference type="SAM" id="Phobius"/>
    </source>
</evidence>
<dbReference type="SUPFAM" id="SSF53254">
    <property type="entry name" value="Phosphoglycerate mutase-like"/>
    <property type="match status" value="1"/>
</dbReference>
<dbReference type="Gene3D" id="3.90.1410.10">
    <property type="entry name" value="set domain protein methyltransferase, domain 1"/>
    <property type="match status" value="1"/>
</dbReference>
<dbReference type="InterPro" id="IPR013078">
    <property type="entry name" value="His_Pase_superF_clade-1"/>
</dbReference>
<name>A0AA36HUR2_9DINO</name>
<dbReference type="Pfam" id="PF00856">
    <property type="entry name" value="SET"/>
    <property type="match status" value="1"/>
</dbReference>
<dbReference type="EMBL" id="CAUJNA010000323">
    <property type="protein sequence ID" value="CAJ1375456.1"/>
    <property type="molecule type" value="Genomic_DNA"/>
</dbReference>
<dbReference type="Pfam" id="PF00300">
    <property type="entry name" value="His_Phos_1"/>
    <property type="match status" value="1"/>
</dbReference>
<feature type="transmembrane region" description="Helical" evidence="2">
    <location>
        <begin position="28"/>
        <end position="49"/>
    </location>
</feature>
<keyword evidence="2" id="KW-0472">Membrane</keyword>
<keyword evidence="2" id="KW-1133">Transmembrane helix</keyword>
<keyword evidence="2" id="KW-0812">Transmembrane</keyword>
<dbReference type="CDD" id="cd10527">
    <property type="entry name" value="SET_LSMT"/>
    <property type="match status" value="1"/>
</dbReference>
<keyword evidence="5" id="KW-1185">Reference proteome</keyword>
<feature type="region of interest" description="Disordered" evidence="1">
    <location>
        <begin position="722"/>
        <end position="744"/>
    </location>
</feature>
<evidence type="ECO:0000256" key="1">
    <source>
        <dbReference type="SAM" id="MobiDB-lite"/>
    </source>
</evidence>
<evidence type="ECO:0000313" key="5">
    <source>
        <dbReference type="Proteomes" id="UP001178507"/>
    </source>
</evidence>
<evidence type="ECO:0000313" key="4">
    <source>
        <dbReference type="EMBL" id="CAJ1375456.1"/>
    </source>
</evidence>
<feature type="compositionally biased region" description="Basic and acidic residues" evidence="1">
    <location>
        <begin position="7"/>
        <end position="18"/>
    </location>
</feature>
<feature type="compositionally biased region" description="Polar residues" evidence="1">
    <location>
        <begin position="735"/>
        <end position="744"/>
    </location>
</feature>
<gene>
    <name evidence="4" type="ORF">EVOR1521_LOCUS4723</name>
</gene>
<dbReference type="Proteomes" id="UP001178507">
    <property type="component" value="Unassembled WGS sequence"/>
</dbReference>
<protein>
    <recommendedName>
        <fullName evidence="3">SET domain-containing protein</fullName>
    </recommendedName>
</protein>
<sequence>MGKRRDTKTNAKQDRWGAKEQSQSSSSVWLYGAVTLAGVLLAIATQQVGRNDKQEKFQRLVRWVQEAGGYVSPKISYVDATTKGAMLLASEPVKEGEKLMRIPRQAQISDASVRSDSALPRYVDGISDLSLGRSGVAAMAAWLTSRYGSYLQDPESVGPWRFWWEMFSAPWSMPFYRDATEQLLLLGSYEFQEIRRNLFWYTRDFEKLTEPCKKGTCSAEVRLMDFDAYQAMNQFILSHAFKGPGDKPHIIPIFEVLNHSPELASDLNYEMDGDGNLEVWAKWDIPPGTEITNSYGRRSNSELLASYGFADPPYLEPFWSLRIFTQALAEKHFPDMDIEDMEIDVRLATPWLRSLPTDGAAPTPLATLASELDRATGQVPSLLGLVETTADHFLKWYRNDQLIAKYRSTLEENRRHNASSSVWWLEGPTAWSFSREEFAGLLQSKGRSEREKLRQEASSGDLSDPRSIGFWNSTVVRVKMSEYLCAVAHKEALQLLRGELQSSEVMAESVQTAEALRDFRRKRAELAAFETPALRLKEEEEKRDANEATQVFTSTMPRAVASVCCMGQPPDKRSALNPIDKGVLGEGWWDVECPEDVPPWREVEKRHPEFMQQWKQDPLCCHFPGGESYLDVVMRLESVLIDVEMCTSPVLIVSHITTLQVLLAYFKGVPVAEAWKLSLPKRVVVEVSPTAGGSYACEESSAWLRRVKSKLQDTQPWLFPQRRSPKRMRSGRDWQWSSRCSTEL</sequence>
<dbReference type="AlphaFoldDB" id="A0AA36HUR2"/>
<accession>A0AA36HUR2</accession>
<feature type="region of interest" description="Disordered" evidence="1">
    <location>
        <begin position="1"/>
        <end position="20"/>
    </location>
</feature>
<dbReference type="Gene3D" id="3.40.50.1240">
    <property type="entry name" value="Phosphoglycerate mutase-like"/>
    <property type="match status" value="1"/>
</dbReference>
<proteinExistence type="predicted"/>
<dbReference type="SUPFAM" id="SSF82199">
    <property type="entry name" value="SET domain"/>
    <property type="match status" value="1"/>
</dbReference>
<evidence type="ECO:0000259" key="3">
    <source>
        <dbReference type="Pfam" id="PF00856"/>
    </source>
</evidence>
<dbReference type="PANTHER" id="PTHR13271">
    <property type="entry name" value="UNCHARACTERIZED PUTATIVE METHYLTRANSFERASE"/>
    <property type="match status" value="1"/>
</dbReference>
<dbReference type="InterPro" id="IPR029033">
    <property type="entry name" value="His_PPase_superfam"/>
</dbReference>
<comment type="caution">
    <text evidence="4">The sequence shown here is derived from an EMBL/GenBank/DDBJ whole genome shotgun (WGS) entry which is preliminary data.</text>
</comment>
<organism evidence="4 5">
    <name type="scientific">Effrenium voratum</name>
    <dbReference type="NCBI Taxonomy" id="2562239"/>
    <lineage>
        <taxon>Eukaryota</taxon>
        <taxon>Sar</taxon>
        <taxon>Alveolata</taxon>
        <taxon>Dinophyceae</taxon>
        <taxon>Suessiales</taxon>
        <taxon>Symbiodiniaceae</taxon>
        <taxon>Effrenium</taxon>
    </lineage>
</organism>
<feature type="domain" description="SET" evidence="3">
    <location>
        <begin position="84"/>
        <end position="296"/>
    </location>
</feature>
<dbReference type="GO" id="GO:0016279">
    <property type="term" value="F:protein-lysine N-methyltransferase activity"/>
    <property type="evidence" value="ECO:0007669"/>
    <property type="project" value="TreeGrafter"/>
</dbReference>
<dbReference type="InterPro" id="IPR050600">
    <property type="entry name" value="SETD3_SETD6_MTase"/>
</dbReference>
<dbReference type="InterPro" id="IPR001214">
    <property type="entry name" value="SET_dom"/>
</dbReference>
<reference evidence="4" key="1">
    <citation type="submission" date="2023-08" db="EMBL/GenBank/DDBJ databases">
        <authorList>
            <person name="Chen Y."/>
            <person name="Shah S."/>
            <person name="Dougan E. K."/>
            <person name="Thang M."/>
            <person name="Chan C."/>
        </authorList>
    </citation>
    <scope>NUCLEOTIDE SEQUENCE</scope>
</reference>